<accession>A0A0W8IG80</accession>
<evidence type="ECO:0000313" key="2">
    <source>
        <dbReference type="EMBL" id="KUG58988.1"/>
    </source>
</evidence>
<protein>
    <submittedName>
        <fullName evidence="2">Uncharacterized protein</fullName>
    </submittedName>
</protein>
<organism evidence="2 3">
    <name type="scientific">Nesterenkonia jeotgali</name>
    <dbReference type="NCBI Taxonomy" id="317018"/>
    <lineage>
        <taxon>Bacteria</taxon>
        <taxon>Bacillati</taxon>
        <taxon>Actinomycetota</taxon>
        <taxon>Actinomycetes</taxon>
        <taxon>Micrococcales</taxon>
        <taxon>Micrococcaceae</taxon>
        <taxon>Nesterenkonia</taxon>
    </lineage>
</organism>
<sequence>MPDTLTGANDHGMQLLAYTPGRGTQPMINSGEVHNIRDVTVGYGSDGTPQSLQFTTTKDSPGAEYLQEPVYSFVLRLWDPRAQRWVEPVNSRFIFPSATEDTADESNTITYRLVSELKVLDKVRLHRMAGDAARNDAYDRALERYQDAERDFDRELRGFEDIAHRVKRRHGFWGGKVFAYRGVAWINSSHSVPRGSIASDASRNGRLFYWNGSSWRGLSLAQWADDKQTMRERGVEVSKARNLMNQRRQVLDRAERGVRETSRGGRRYFYNSAPGRTLARFWKEESGYDAELGHGSGGATIMKSLWRSFTNARDSKGRNWTAASRTHHEFALGSSMLAMLQDFRQRGLVDYQLRGRAFDLVPRGGFEVDQSRRVILQLGQDVEGAPERWSTDHHYSVAVVVGGSGYSYRSVYGPTIASNNTPWGFLAGAISDNDVNSLHSANNLTREERAAANPRIKVEASRSLVLSASSAIPMIDYEPHHWIGVYDHDGSVSKRRIDHIALTWSPDQPLRAVITLDTRFQRAAVQYGRTLSKTLGGVDHLQGHIPINPELAPPLAWEEPPYAPPITDVAARVRFDPLTGQPSVIMTAQWSDAVLPEPEDPTAGEAELLDTGDYDPETDDGFEPGDPDDDEGIPETVEVD</sequence>
<dbReference type="STRING" id="317018.AVL63_02905"/>
<comment type="caution">
    <text evidence="2">The sequence shown here is derived from an EMBL/GenBank/DDBJ whole genome shotgun (WGS) entry which is preliminary data.</text>
</comment>
<keyword evidence="3" id="KW-1185">Reference proteome</keyword>
<evidence type="ECO:0000313" key="3">
    <source>
        <dbReference type="Proteomes" id="UP000054023"/>
    </source>
</evidence>
<dbReference type="Proteomes" id="UP000054023">
    <property type="component" value="Unassembled WGS sequence"/>
</dbReference>
<name>A0A0W8IG80_9MICC</name>
<reference evidence="3" key="1">
    <citation type="submission" date="2015-12" db="EMBL/GenBank/DDBJ databases">
        <authorList>
            <person name="Nair G.R."/>
            <person name="Kaur G."/>
            <person name="Mayilraj S."/>
        </authorList>
    </citation>
    <scope>NUCLEOTIDE SEQUENCE [LARGE SCALE GENOMIC DNA]</scope>
    <source>
        <strain evidence="3">CD08_7</strain>
    </source>
</reference>
<gene>
    <name evidence="2" type="ORF">AVL63_02905</name>
</gene>
<dbReference type="RefSeq" id="WP_058888670.1">
    <property type="nucleotide sequence ID" value="NZ_LQBM01000003.1"/>
</dbReference>
<evidence type="ECO:0000256" key="1">
    <source>
        <dbReference type="SAM" id="MobiDB-lite"/>
    </source>
</evidence>
<feature type="compositionally biased region" description="Acidic residues" evidence="1">
    <location>
        <begin position="597"/>
        <end position="640"/>
    </location>
</feature>
<dbReference type="OrthoDB" id="3412323at2"/>
<dbReference type="EMBL" id="LQBM01000003">
    <property type="protein sequence ID" value="KUG58988.1"/>
    <property type="molecule type" value="Genomic_DNA"/>
</dbReference>
<dbReference type="AlphaFoldDB" id="A0A0W8IG80"/>
<feature type="region of interest" description="Disordered" evidence="1">
    <location>
        <begin position="595"/>
        <end position="640"/>
    </location>
</feature>
<proteinExistence type="predicted"/>